<dbReference type="Proteomes" id="UP001295469">
    <property type="component" value="Chromosome C05"/>
</dbReference>
<evidence type="ECO:0000256" key="2">
    <source>
        <dbReference type="SAM" id="MobiDB-lite"/>
    </source>
</evidence>
<feature type="region of interest" description="Disordered" evidence="2">
    <location>
        <begin position="552"/>
        <end position="622"/>
    </location>
</feature>
<dbReference type="EMBL" id="HG994369">
    <property type="protein sequence ID" value="CAF1928954.1"/>
    <property type="molecule type" value="Genomic_DNA"/>
</dbReference>
<feature type="region of interest" description="Disordered" evidence="2">
    <location>
        <begin position="125"/>
        <end position="184"/>
    </location>
</feature>
<dbReference type="PROSITE" id="PS50089">
    <property type="entry name" value="ZF_RING_2"/>
    <property type="match status" value="1"/>
</dbReference>
<keyword evidence="1" id="KW-0863">Zinc-finger</keyword>
<feature type="domain" description="RING-type" evidence="3">
    <location>
        <begin position="715"/>
        <end position="754"/>
    </location>
</feature>
<reference evidence="4" key="1">
    <citation type="submission" date="2021-01" db="EMBL/GenBank/DDBJ databases">
        <authorList>
            <consortium name="Genoscope - CEA"/>
            <person name="William W."/>
        </authorList>
    </citation>
    <scope>NUCLEOTIDE SEQUENCE</scope>
</reference>
<feature type="compositionally biased region" description="Basic and acidic residues" evidence="2">
    <location>
        <begin position="335"/>
        <end position="351"/>
    </location>
</feature>
<dbReference type="Pfam" id="PF13920">
    <property type="entry name" value="zf-C3HC4_3"/>
    <property type="match status" value="1"/>
</dbReference>
<dbReference type="SUPFAM" id="SSF57850">
    <property type="entry name" value="RING/U-box"/>
    <property type="match status" value="1"/>
</dbReference>
<sequence>MEISSSSQRFGCILRDRNQNAFVCKRNLKAPVKDRHHHHHHHHHELFKSHVSDENSENLVDSWIEALNKKNDSNNGIVRLTGKPTVRKSRVIASPVEESVSRKEKCDDSKRNGASSLVQIWEARLNPSSGGNSPSHNQSTVASSIRGDSGVTVQDSCFSESPSDESDAENGHVEMESHGSVSDSGRVADLIRRLSNEKKLIAGGGGLSTIKTPRPYISSCSSSEKSSFPMVSCSPRLRGRQAFTDLLMRMERDRHRELDSLHQRNAVSRFTQRGRLQSMLRLRNLKRCLPIQDQYRSNEKTTRLNRIESGPALLRLREKFRANAVNAAAAPAAADQRKDHHQSADTSKETEAATEGTRLKKGGINQEASFAAADARLCKEEETVNGTVEANVDCLELQETGGAKTWNDNKFEDKEEKTSQIETPESIQNKLEIKMENCVQEAPETQGVVHESNEMDQCLEQQENSYLKEWEDQEEYEEEQYYYGEANNNDWLSKISRPKSYWEELRKSRYLEVMNTPSDKEDIRRLLEGRTVTDFLESGLREEIDRLMMSRVQTHSSKHSEKWEHEQEEEEEQNNEVVEEVDEEEEEPLTEGEEQDDRDDSSRASSHIFASSPAGSWSSQDTEVTSSTPVLSVHNPRSPVSIFDFLLLATALVVQTFEPLKKHFQEMELISDMRAQIQQLHQEMSLLRDSVKTCLDANGSLQQSFHGENQMKRKCCVCDQTQVEAVLYMCGHMCTCLKCANELHWSGGKCPICRAQIMDVVRVFFDTRN</sequence>
<dbReference type="PANTHER" id="PTHR47820:SF3">
    <property type="entry name" value="OS07G0499800 PROTEIN"/>
    <property type="match status" value="1"/>
</dbReference>
<evidence type="ECO:0000256" key="1">
    <source>
        <dbReference type="PROSITE-ProRule" id="PRU00175"/>
    </source>
</evidence>
<keyword evidence="1" id="KW-0862">Zinc</keyword>
<proteinExistence type="predicted"/>
<feature type="compositionally biased region" description="Low complexity" evidence="2">
    <location>
        <begin position="603"/>
        <end position="612"/>
    </location>
</feature>
<feature type="compositionally biased region" description="Low complexity" evidence="2">
    <location>
        <begin position="126"/>
        <end position="135"/>
    </location>
</feature>
<dbReference type="Gene3D" id="3.30.40.10">
    <property type="entry name" value="Zinc/RING finger domain, C3HC4 (zinc finger)"/>
    <property type="match status" value="1"/>
</dbReference>
<name>A0A816KYY6_BRANA</name>
<feature type="compositionally biased region" description="Polar residues" evidence="2">
    <location>
        <begin position="613"/>
        <end position="622"/>
    </location>
</feature>
<organism evidence="4">
    <name type="scientific">Brassica napus</name>
    <name type="common">Rape</name>
    <dbReference type="NCBI Taxonomy" id="3708"/>
    <lineage>
        <taxon>Eukaryota</taxon>
        <taxon>Viridiplantae</taxon>
        <taxon>Streptophyta</taxon>
        <taxon>Embryophyta</taxon>
        <taxon>Tracheophyta</taxon>
        <taxon>Spermatophyta</taxon>
        <taxon>Magnoliopsida</taxon>
        <taxon>eudicotyledons</taxon>
        <taxon>Gunneridae</taxon>
        <taxon>Pentapetalae</taxon>
        <taxon>rosids</taxon>
        <taxon>malvids</taxon>
        <taxon>Brassicales</taxon>
        <taxon>Brassicaceae</taxon>
        <taxon>Brassiceae</taxon>
        <taxon>Brassica</taxon>
    </lineage>
</organism>
<feature type="region of interest" description="Disordered" evidence="2">
    <location>
        <begin position="33"/>
        <end position="52"/>
    </location>
</feature>
<gene>
    <name evidence="4" type="ORF">DARMORV10_C05P30090.1</name>
</gene>
<keyword evidence="1" id="KW-0479">Metal-binding</keyword>
<dbReference type="PANTHER" id="PTHR47820">
    <property type="entry name" value="BNAC05G24000D PROTEIN"/>
    <property type="match status" value="1"/>
</dbReference>
<feature type="region of interest" description="Disordered" evidence="2">
    <location>
        <begin position="327"/>
        <end position="361"/>
    </location>
</feature>
<feature type="compositionally biased region" description="Polar residues" evidence="2">
    <location>
        <begin position="151"/>
        <end position="161"/>
    </location>
</feature>
<dbReference type="InterPro" id="IPR001841">
    <property type="entry name" value="Znf_RING"/>
</dbReference>
<feature type="region of interest" description="Disordered" evidence="2">
    <location>
        <begin position="94"/>
        <end position="113"/>
    </location>
</feature>
<protein>
    <submittedName>
        <fullName evidence="4">(rape) hypothetical protein</fullName>
    </submittedName>
</protein>
<dbReference type="GO" id="GO:0008270">
    <property type="term" value="F:zinc ion binding"/>
    <property type="evidence" value="ECO:0007669"/>
    <property type="project" value="UniProtKB-KW"/>
</dbReference>
<dbReference type="InterPro" id="IPR013083">
    <property type="entry name" value="Znf_RING/FYVE/PHD"/>
</dbReference>
<feature type="compositionally biased region" description="Acidic residues" evidence="2">
    <location>
        <begin position="566"/>
        <end position="599"/>
    </location>
</feature>
<feature type="compositionally biased region" description="Basic and acidic residues" evidence="2">
    <location>
        <begin position="99"/>
        <end position="111"/>
    </location>
</feature>
<feature type="compositionally biased region" description="Basic residues" evidence="2">
    <location>
        <begin position="34"/>
        <end position="45"/>
    </location>
</feature>
<accession>A0A816KYY6</accession>
<dbReference type="AlphaFoldDB" id="A0A816KYY6"/>
<evidence type="ECO:0000313" key="4">
    <source>
        <dbReference type="EMBL" id="CAF1928954.1"/>
    </source>
</evidence>
<evidence type="ECO:0000259" key="3">
    <source>
        <dbReference type="PROSITE" id="PS50089"/>
    </source>
</evidence>
<dbReference type="CDD" id="cd16647">
    <property type="entry name" value="mRING-HC-C3HC5_NEU1"/>
    <property type="match status" value="1"/>
</dbReference>